<dbReference type="EMBL" id="AC007504">
    <property type="protein sequence ID" value="AAD43156.1"/>
    <property type="molecule type" value="Genomic_DNA"/>
</dbReference>
<sequence length="50" mass="5887">MVGFETWQDSVDFDLYSETLFKICHILVHVEFSGRKYSLKWVSALTKMVT</sequence>
<dbReference type="AlphaFoldDB" id="Q9XIB0"/>
<gene>
    <name evidence="1" type="primary">F13F21.13</name>
</gene>
<accession>Q9XIB0</accession>
<organism evidence="1">
    <name type="scientific">Arabidopsis thaliana</name>
    <name type="common">Mouse-ear cress</name>
    <dbReference type="NCBI Taxonomy" id="3702"/>
    <lineage>
        <taxon>Eukaryota</taxon>
        <taxon>Viridiplantae</taxon>
        <taxon>Streptophyta</taxon>
        <taxon>Embryophyta</taxon>
        <taxon>Tracheophyta</taxon>
        <taxon>Spermatophyta</taxon>
        <taxon>Magnoliopsida</taxon>
        <taxon>eudicotyledons</taxon>
        <taxon>Gunneridae</taxon>
        <taxon>Pentapetalae</taxon>
        <taxon>rosids</taxon>
        <taxon>malvids</taxon>
        <taxon>Brassicales</taxon>
        <taxon>Brassicaceae</taxon>
        <taxon>Camelineae</taxon>
        <taxon>Arabidopsis</taxon>
    </lineage>
</organism>
<reference key="2">
    <citation type="journal article" date="2000" name="Nature">
        <title>Sequence and analysis of chromosome 1 of the plant Arabidopsis thaliana.</title>
        <authorList>
            <person name="Theologis A."/>
            <person name="Ecker J.R."/>
            <person name="Palm C.J."/>
            <person name="Federspiel N.A."/>
            <person name="Kaul S."/>
            <person name="White O."/>
            <person name="Alonso J."/>
            <person name="Altafi H."/>
            <person name="Araujo R."/>
            <person name="Bowman C.L."/>
            <person name="Brooks S.Y."/>
            <person name="Buehler E."/>
            <person name="Chan A."/>
            <person name="Chao Q."/>
            <person name="Chen H."/>
            <person name="Cheuk R.F."/>
            <person name="Chin C.W."/>
            <person name="Chung M.K."/>
            <person name="Conn L."/>
            <person name="Conway A.B."/>
            <person name="Conway A.R."/>
            <person name="Creasy T.H."/>
            <person name="Dewar K."/>
            <person name="Dunn P."/>
            <person name="Etgu P."/>
            <person name="Feldblyum T.V."/>
            <person name="Feng J."/>
            <person name="Fong B."/>
            <person name="Fujii C.Y."/>
            <person name="Gill J.E."/>
            <person name="Goldsmith A.D."/>
            <person name="Haas B."/>
            <person name="Hansen N.F."/>
            <person name="Hughes B."/>
            <person name="Huizar L."/>
            <person name="Hunter J.L."/>
            <person name="Jenkins J."/>
            <person name="Johnson-Hopson C."/>
            <person name="Khan S."/>
            <person name="Khaykin E."/>
            <person name="Kim C.J."/>
            <person name="Koo H.L."/>
            <person name="Kremenetskaia I."/>
            <person name="Kurtz D.B."/>
            <person name="Kwan A."/>
            <person name="Lam B."/>
            <person name="Langin-Hooper S."/>
            <person name="Lee A."/>
            <person name="Lee J.M."/>
            <person name="Lenz C.A."/>
            <person name="Li J.H."/>
            <person name="Li Y."/>
            <person name="Lin X."/>
            <person name="Liu S.X."/>
            <person name="Liu Z.A."/>
            <person name="Luros J.S."/>
            <person name="Maiti R."/>
            <person name="Marziali A."/>
            <person name="Militscher J."/>
            <person name="Miranda M."/>
            <person name="Nguyen M."/>
            <person name="Nierman W.C."/>
            <person name="Osborne B.I."/>
            <person name="Pai G."/>
            <person name="Peterson J."/>
            <person name="Pham P.K."/>
            <person name="Rizzo M."/>
            <person name="Rooney T."/>
            <person name="Rowley D."/>
            <person name="Sakano H."/>
            <person name="Salzberg S.L."/>
            <person name="Schwartz J.R."/>
            <person name="Shinn P."/>
            <person name="Southwick A.M."/>
            <person name="Sun H."/>
            <person name="Tallon L.J."/>
            <person name="Tambunga G."/>
            <person name="Toriumi M.J."/>
            <person name="Town C.D."/>
            <person name="Utterback T."/>
            <person name="Van Aken S."/>
            <person name="Vaysberg M."/>
            <person name="Vysotskaia V.S."/>
            <person name="Walker M."/>
            <person name="Wu D."/>
            <person name="Yu G."/>
            <person name="Fraser C.M."/>
            <person name="Venter J.C."/>
            <person name="Davis R.W."/>
        </authorList>
    </citation>
    <scope>NUCLEOTIDE SEQUENCE [LARGE SCALE GENOMIC DNA]</scope>
    <source>
        <strain>cv. Columbia</strain>
    </source>
</reference>
<proteinExistence type="predicted"/>
<name>Q9XIB0_ARATH</name>
<dbReference type="PIR" id="H96530">
    <property type="entry name" value="H96530"/>
</dbReference>
<protein>
    <submittedName>
        <fullName evidence="1">F13F21.13 protein</fullName>
    </submittedName>
</protein>
<reference evidence="1" key="1">
    <citation type="submission" date="1999-07" db="EMBL/GenBank/DDBJ databases">
        <authorList>
            <person name="Federspiel N.A."/>
            <person name="Palm C.J."/>
            <person name="Conway A.B."/>
            <person name="Conn L."/>
            <person name="Hansen N.F."/>
            <person name="Altafi H."/>
            <person name="Araujo R."/>
            <person name="Huizar L."/>
            <person name="Rowley D."/>
            <person name="Buehler E."/>
            <person name="Dunn P."/>
            <person name="Gonzalez A."/>
            <person name="Kremenetskaia I."/>
            <person name="Kim C."/>
            <person name="Lenz C."/>
            <person name="Li J."/>
            <person name="Liu S."/>
            <person name="Luros S."/>
            <person name="Schwartz J."/>
            <person name="Shinn P."/>
            <person name="Toriumi M."/>
            <person name="Vysotskaia V.S."/>
            <person name="Walker M."/>
            <person name="Yu G."/>
            <person name="Ecker J."/>
            <person name="Theologis A."/>
            <person name="Davis R.W."/>
        </authorList>
    </citation>
    <scope>NUCLEOTIDE SEQUENCE</scope>
</reference>
<evidence type="ECO:0000313" key="1">
    <source>
        <dbReference type="EMBL" id="AAD43156.1"/>
    </source>
</evidence>